<dbReference type="PANTHER" id="PTHR42995">
    <property type="entry name" value="ACETYL-COENZYME A CARBOXYLASE CARBOXYL TRANSFERASE SUBUNIT BETA, CHLOROPLASTIC"/>
    <property type="match status" value="1"/>
</dbReference>
<dbReference type="PANTHER" id="PTHR42995:SF5">
    <property type="entry name" value="ACETYL-COENZYME A CARBOXYLASE CARBOXYL TRANSFERASE SUBUNIT BETA, CHLOROPLASTIC"/>
    <property type="match status" value="1"/>
</dbReference>
<dbReference type="HOGENOM" id="CLU_3035373_0_0_1"/>
<dbReference type="InterPro" id="IPR029045">
    <property type="entry name" value="ClpP/crotonase-like_dom_sf"/>
</dbReference>
<reference evidence="1 3" key="1">
    <citation type="journal article" date="2011" name="Nature">
        <title>The Medicago genome provides insight into the evolution of rhizobial symbioses.</title>
        <authorList>
            <person name="Young N.D."/>
            <person name="Debelle F."/>
            <person name="Oldroyd G.E."/>
            <person name="Geurts R."/>
            <person name="Cannon S.B."/>
            <person name="Udvardi M.K."/>
            <person name="Benedito V.A."/>
            <person name="Mayer K.F."/>
            <person name="Gouzy J."/>
            <person name="Schoof H."/>
            <person name="Van de Peer Y."/>
            <person name="Proost S."/>
            <person name="Cook D.R."/>
            <person name="Meyers B.C."/>
            <person name="Spannagl M."/>
            <person name="Cheung F."/>
            <person name="De Mita S."/>
            <person name="Krishnakumar V."/>
            <person name="Gundlach H."/>
            <person name="Zhou S."/>
            <person name="Mudge J."/>
            <person name="Bharti A.K."/>
            <person name="Murray J.D."/>
            <person name="Naoumkina M.A."/>
            <person name="Rosen B."/>
            <person name="Silverstein K.A."/>
            <person name="Tang H."/>
            <person name="Rombauts S."/>
            <person name="Zhao P.X."/>
            <person name="Zhou P."/>
            <person name="Barbe V."/>
            <person name="Bardou P."/>
            <person name="Bechner M."/>
            <person name="Bellec A."/>
            <person name="Berger A."/>
            <person name="Berges H."/>
            <person name="Bidwell S."/>
            <person name="Bisseling T."/>
            <person name="Choisne N."/>
            <person name="Couloux A."/>
            <person name="Denny R."/>
            <person name="Deshpande S."/>
            <person name="Dai X."/>
            <person name="Doyle J.J."/>
            <person name="Dudez A.M."/>
            <person name="Farmer A.D."/>
            <person name="Fouteau S."/>
            <person name="Franken C."/>
            <person name="Gibelin C."/>
            <person name="Gish J."/>
            <person name="Goldstein S."/>
            <person name="Gonzalez A.J."/>
            <person name="Green P.J."/>
            <person name="Hallab A."/>
            <person name="Hartog M."/>
            <person name="Hua A."/>
            <person name="Humphray S.J."/>
            <person name="Jeong D.H."/>
            <person name="Jing Y."/>
            <person name="Jocker A."/>
            <person name="Kenton S.M."/>
            <person name="Kim D.J."/>
            <person name="Klee K."/>
            <person name="Lai H."/>
            <person name="Lang C."/>
            <person name="Lin S."/>
            <person name="Macmil S.L."/>
            <person name="Magdelenat G."/>
            <person name="Matthews L."/>
            <person name="McCorrison J."/>
            <person name="Monaghan E.L."/>
            <person name="Mun J.H."/>
            <person name="Najar F.Z."/>
            <person name="Nicholson C."/>
            <person name="Noirot C."/>
            <person name="O'Bleness M."/>
            <person name="Paule C.R."/>
            <person name="Poulain J."/>
            <person name="Prion F."/>
            <person name="Qin B."/>
            <person name="Qu C."/>
            <person name="Retzel E.F."/>
            <person name="Riddle C."/>
            <person name="Sallet E."/>
            <person name="Samain S."/>
            <person name="Samson N."/>
            <person name="Sanders I."/>
            <person name="Saurat O."/>
            <person name="Scarpelli C."/>
            <person name="Schiex T."/>
            <person name="Segurens B."/>
            <person name="Severin A.J."/>
            <person name="Sherrier D.J."/>
            <person name="Shi R."/>
            <person name="Sims S."/>
            <person name="Singer S.R."/>
            <person name="Sinharoy S."/>
            <person name="Sterck L."/>
            <person name="Viollet A."/>
            <person name="Wang B.B."/>
            <person name="Wang K."/>
            <person name="Wang M."/>
            <person name="Wang X."/>
            <person name="Warfsmann J."/>
            <person name="Weissenbach J."/>
            <person name="White D.D."/>
            <person name="White J.D."/>
            <person name="Wiley G.B."/>
            <person name="Wincker P."/>
            <person name="Xing Y."/>
            <person name="Yang L."/>
            <person name="Yao Z."/>
            <person name="Ying F."/>
            <person name="Zhai J."/>
            <person name="Zhou L."/>
            <person name="Zuber A."/>
            <person name="Denarie J."/>
            <person name="Dixon R.A."/>
            <person name="May G.D."/>
            <person name="Schwartz D.C."/>
            <person name="Rogers J."/>
            <person name="Quetier F."/>
            <person name="Town C.D."/>
            <person name="Roe B.A."/>
        </authorList>
    </citation>
    <scope>NUCLEOTIDE SEQUENCE [LARGE SCALE GENOMIC DNA]</scope>
    <source>
        <strain evidence="1">A17</strain>
        <strain evidence="2 3">cv. Jemalong A17</strain>
    </source>
</reference>
<dbReference type="PaxDb" id="3880-AES71650"/>
<accession>G7J790</accession>
<reference evidence="1 3" key="2">
    <citation type="journal article" date="2014" name="BMC Genomics">
        <title>An improved genome release (version Mt4.0) for the model legume Medicago truncatula.</title>
        <authorList>
            <person name="Tang H."/>
            <person name="Krishnakumar V."/>
            <person name="Bidwell S."/>
            <person name="Rosen B."/>
            <person name="Chan A."/>
            <person name="Zhou S."/>
            <person name="Gentzbittel L."/>
            <person name="Childs K.L."/>
            <person name="Yandell M."/>
            <person name="Gundlach H."/>
            <person name="Mayer K.F."/>
            <person name="Schwartz D.C."/>
            <person name="Town C.D."/>
        </authorList>
    </citation>
    <scope>GENOME REANNOTATION</scope>
    <source>
        <strain evidence="2 3">cv. Jemalong A17</strain>
    </source>
</reference>
<dbReference type="eggNOG" id="KOG0540">
    <property type="taxonomic scope" value="Eukaryota"/>
</dbReference>
<name>G7J790_MEDTR</name>
<organism evidence="1 3">
    <name type="scientific">Medicago truncatula</name>
    <name type="common">Barrel medic</name>
    <name type="synonym">Medicago tribuloides</name>
    <dbReference type="NCBI Taxonomy" id="3880"/>
    <lineage>
        <taxon>Eukaryota</taxon>
        <taxon>Viridiplantae</taxon>
        <taxon>Streptophyta</taxon>
        <taxon>Embryophyta</taxon>
        <taxon>Tracheophyta</taxon>
        <taxon>Spermatophyta</taxon>
        <taxon>Magnoliopsida</taxon>
        <taxon>eudicotyledons</taxon>
        <taxon>Gunneridae</taxon>
        <taxon>Pentapetalae</taxon>
        <taxon>rosids</taxon>
        <taxon>fabids</taxon>
        <taxon>Fabales</taxon>
        <taxon>Fabaceae</taxon>
        <taxon>Papilionoideae</taxon>
        <taxon>50 kb inversion clade</taxon>
        <taxon>NPAAA clade</taxon>
        <taxon>Hologalegina</taxon>
        <taxon>IRL clade</taxon>
        <taxon>Trifolieae</taxon>
        <taxon>Medicago</taxon>
    </lineage>
</organism>
<evidence type="ECO:0000313" key="1">
    <source>
        <dbReference type="EMBL" id="AES71650.1"/>
    </source>
</evidence>
<dbReference type="EMBL" id="CM001219">
    <property type="protein sequence ID" value="AES71650.1"/>
    <property type="molecule type" value="Genomic_DNA"/>
</dbReference>
<sequence length="55" mass="6355">MNICEYYGCHLKMSSSDRIKLLIDPGTWNPMDEDMFSVDPIEFNSVIKVLVLKFA</sequence>
<dbReference type="Gene3D" id="3.90.226.10">
    <property type="entry name" value="2-enoyl-CoA Hydratase, Chain A, domain 1"/>
    <property type="match status" value="1"/>
</dbReference>
<protein>
    <submittedName>
        <fullName evidence="1">Acetyl-CoA carboxylase beta subunit, putative</fullName>
    </submittedName>
</protein>
<dbReference type="EnsemblPlants" id="AES71650">
    <property type="protein sequence ID" value="AES71650"/>
    <property type="gene ID" value="MTR_3g080300"/>
</dbReference>
<evidence type="ECO:0000313" key="2">
    <source>
        <dbReference type="EnsemblPlants" id="AES71650"/>
    </source>
</evidence>
<keyword evidence="3" id="KW-1185">Reference proteome</keyword>
<dbReference type="STRING" id="3880.G7J790"/>
<gene>
    <name evidence="1" type="ordered locus">MTR_3g080300</name>
</gene>
<dbReference type="SUPFAM" id="SSF52096">
    <property type="entry name" value="ClpP/crotonase"/>
    <property type="match status" value="1"/>
</dbReference>
<dbReference type="Proteomes" id="UP000002051">
    <property type="component" value="Chromosome 3"/>
</dbReference>
<evidence type="ECO:0000313" key="3">
    <source>
        <dbReference type="Proteomes" id="UP000002051"/>
    </source>
</evidence>
<dbReference type="AlphaFoldDB" id="G7J790"/>
<proteinExistence type="predicted"/>
<reference evidence="2" key="3">
    <citation type="submission" date="2015-04" db="UniProtKB">
        <authorList>
            <consortium name="EnsemblPlants"/>
        </authorList>
    </citation>
    <scope>IDENTIFICATION</scope>
    <source>
        <strain evidence="2">cv. Jemalong A17</strain>
    </source>
</reference>